<sequence>MLKRILGACAIFASVALSSVTMAANLEQNMVTIATNYKAFNDAKTAQDANKALDQMRAASLDSKKSTPMKLIGKADTSPEVKGYKAGLDSLVAQIDKTKALVNAGKLDQAKLEGKKLLAIRDQGHKLYK</sequence>
<feature type="binding site" description="axial binding residue" evidence="3">
    <location>
        <position position="125"/>
    </location>
    <ligand>
        <name>heme b</name>
        <dbReference type="ChEBI" id="CHEBI:60344"/>
    </ligand>
    <ligandPart>
        <name>Fe</name>
        <dbReference type="ChEBI" id="CHEBI:18248"/>
    </ligandPart>
</feature>
<dbReference type="InterPro" id="IPR009155">
    <property type="entry name" value="Cyt_b562"/>
</dbReference>
<evidence type="ECO:0000256" key="2">
    <source>
        <dbReference type="ARBA" id="ARBA00022729"/>
    </source>
</evidence>
<evidence type="ECO:0000256" key="3">
    <source>
        <dbReference type="PIRSR" id="PIRSR000029-1"/>
    </source>
</evidence>
<evidence type="ECO:0000256" key="4">
    <source>
        <dbReference type="SAM" id="SignalP"/>
    </source>
</evidence>
<organism evidence="5 6">
    <name type="scientific">Acinetobacter gerneri</name>
    <dbReference type="NCBI Taxonomy" id="202952"/>
    <lineage>
        <taxon>Bacteria</taxon>
        <taxon>Pseudomonadati</taxon>
        <taxon>Pseudomonadota</taxon>
        <taxon>Gammaproteobacteria</taxon>
        <taxon>Moraxellales</taxon>
        <taxon>Moraxellaceae</taxon>
        <taxon>Acinetobacter</taxon>
    </lineage>
</organism>
<dbReference type="NCBIfam" id="NF011632">
    <property type="entry name" value="PRK15058.1"/>
    <property type="match status" value="1"/>
</dbReference>
<dbReference type="RefSeq" id="WP_308956435.1">
    <property type="nucleotide sequence ID" value="NZ_JAVICY010000016.1"/>
</dbReference>
<dbReference type="GO" id="GO:0020037">
    <property type="term" value="F:heme binding"/>
    <property type="evidence" value="ECO:0007669"/>
    <property type="project" value="InterPro"/>
</dbReference>
<evidence type="ECO:0000313" key="6">
    <source>
        <dbReference type="Proteomes" id="UP001243195"/>
    </source>
</evidence>
<dbReference type="AlphaFoldDB" id="A0AAW8JHP7"/>
<dbReference type="Pfam" id="PF07361">
    <property type="entry name" value="Cytochrom_B562"/>
    <property type="match status" value="1"/>
</dbReference>
<feature type="signal peptide" evidence="4">
    <location>
        <begin position="1"/>
        <end position="23"/>
    </location>
</feature>
<dbReference type="GO" id="GO:0005506">
    <property type="term" value="F:iron ion binding"/>
    <property type="evidence" value="ECO:0007669"/>
    <property type="project" value="InterPro"/>
</dbReference>
<evidence type="ECO:0000256" key="1">
    <source>
        <dbReference type="ARBA" id="ARBA00005523"/>
    </source>
</evidence>
<dbReference type="Gene3D" id="1.20.120.10">
    <property type="entry name" value="Cytochrome c/b562"/>
    <property type="match status" value="1"/>
</dbReference>
<evidence type="ECO:0000313" key="5">
    <source>
        <dbReference type="EMBL" id="MDQ9071928.1"/>
    </source>
</evidence>
<dbReference type="GO" id="GO:0042597">
    <property type="term" value="C:periplasmic space"/>
    <property type="evidence" value="ECO:0007669"/>
    <property type="project" value="InterPro"/>
</dbReference>
<keyword evidence="3" id="KW-0479">Metal-binding</keyword>
<protein>
    <submittedName>
        <fullName evidence="5">Cytochrome b562</fullName>
    </submittedName>
</protein>
<comment type="caution">
    <text evidence="5">The sequence shown here is derived from an EMBL/GenBank/DDBJ whole genome shotgun (WGS) entry which is preliminary data.</text>
</comment>
<keyword evidence="3" id="KW-0349">Heme</keyword>
<keyword evidence="2 4" id="KW-0732">Signal</keyword>
<dbReference type="GO" id="GO:0022900">
    <property type="term" value="P:electron transport chain"/>
    <property type="evidence" value="ECO:0007669"/>
    <property type="project" value="InterPro"/>
</dbReference>
<feature type="chain" id="PRO_5043532768" evidence="4">
    <location>
        <begin position="24"/>
        <end position="129"/>
    </location>
</feature>
<dbReference type="SUPFAM" id="SSF47175">
    <property type="entry name" value="Cytochromes"/>
    <property type="match status" value="1"/>
</dbReference>
<reference evidence="5" key="1">
    <citation type="submission" date="2023-08" db="EMBL/GenBank/DDBJ databases">
        <title>Emergence of clinically-relevant ST2 carbapenem-resistant Acinetobacter baumannii strains in hospital sewages in Zhejiang, East of China.</title>
        <authorList>
            <person name="Kaichao C."/>
            <person name="Zhang R."/>
        </authorList>
    </citation>
    <scope>NUCLEOTIDE SEQUENCE</scope>
    <source>
        <strain evidence="5">M-SY-60</strain>
    </source>
</reference>
<comment type="similarity">
    <text evidence="1">Belongs to the cytochrome b562 family.</text>
</comment>
<proteinExistence type="inferred from homology"/>
<gene>
    <name evidence="5" type="primary">cybC</name>
    <name evidence="5" type="ORF">RFH51_10700</name>
</gene>
<comment type="cofactor">
    <cofactor evidence="3">
        <name>heme b</name>
        <dbReference type="ChEBI" id="CHEBI:60344"/>
    </cofactor>
    <text evidence="3">Binds 1 heme b (iron(II)-protoporphyrin IX) group per molecule.</text>
</comment>
<dbReference type="Proteomes" id="UP001243195">
    <property type="component" value="Unassembled WGS sequence"/>
</dbReference>
<dbReference type="EMBL" id="JAVIDA010000013">
    <property type="protein sequence ID" value="MDQ9071928.1"/>
    <property type="molecule type" value="Genomic_DNA"/>
</dbReference>
<dbReference type="InterPro" id="IPR010980">
    <property type="entry name" value="Cyt_c/b562"/>
</dbReference>
<feature type="binding site" description="axial binding residue" evidence="3">
    <location>
        <position position="30"/>
    </location>
    <ligand>
        <name>heme b</name>
        <dbReference type="ChEBI" id="CHEBI:60344"/>
    </ligand>
    <ligandPart>
        <name>Fe</name>
        <dbReference type="ChEBI" id="CHEBI:18248"/>
    </ligandPart>
</feature>
<keyword evidence="3" id="KW-0408">Iron</keyword>
<name>A0AAW8JHP7_9GAMM</name>
<dbReference type="PIRSF" id="PIRSF000029">
    <property type="entry name" value="Cytochrome_b562"/>
    <property type="match status" value="1"/>
</dbReference>
<dbReference type="GO" id="GO:0009055">
    <property type="term" value="F:electron transfer activity"/>
    <property type="evidence" value="ECO:0007669"/>
    <property type="project" value="InterPro"/>
</dbReference>
<accession>A0AAW8JHP7</accession>